<organism evidence="1 2">
    <name type="scientific">Scutellospora calospora</name>
    <dbReference type="NCBI Taxonomy" id="85575"/>
    <lineage>
        <taxon>Eukaryota</taxon>
        <taxon>Fungi</taxon>
        <taxon>Fungi incertae sedis</taxon>
        <taxon>Mucoromycota</taxon>
        <taxon>Glomeromycotina</taxon>
        <taxon>Glomeromycetes</taxon>
        <taxon>Diversisporales</taxon>
        <taxon>Gigasporaceae</taxon>
        <taxon>Scutellospora</taxon>
    </lineage>
</organism>
<dbReference type="EMBL" id="CAJVPM010000103">
    <property type="protein sequence ID" value="CAG8435992.1"/>
    <property type="molecule type" value="Genomic_DNA"/>
</dbReference>
<dbReference type="Proteomes" id="UP000789860">
    <property type="component" value="Unassembled WGS sequence"/>
</dbReference>
<keyword evidence="2" id="KW-1185">Reference proteome</keyword>
<comment type="caution">
    <text evidence="1">The sequence shown here is derived from an EMBL/GenBank/DDBJ whole genome shotgun (WGS) entry which is preliminary data.</text>
</comment>
<evidence type="ECO:0000313" key="1">
    <source>
        <dbReference type="EMBL" id="CAG8435992.1"/>
    </source>
</evidence>
<gene>
    <name evidence="1" type="ORF">SCALOS_LOCUS245</name>
</gene>
<reference evidence="1" key="1">
    <citation type="submission" date="2021-06" db="EMBL/GenBank/DDBJ databases">
        <authorList>
            <person name="Kallberg Y."/>
            <person name="Tangrot J."/>
            <person name="Rosling A."/>
        </authorList>
    </citation>
    <scope>NUCLEOTIDE SEQUENCE</scope>
    <source>
        <strain evidence="1">AU212A</strain>
    </source>
</reference>
<accession>A0ACA9JUB8</accession>
<name>A0ACA9JUB8_9GLOM</name>
<proteinExistence type="predicted"/>
<evidence type="ECO:0000313" key="2">
    <source>
        <dbReference type="Proteomes" id="UP000789860"/>
    </source>
</evidence>
<sequence length="77" mass="8665">MYIDEHPKNSSTKEQQDTSRTNKSNNTQASVSERTKNLTLTTKDINMEKDSKTQKISSTNTNTSDKETAQKGTSSMY</sequence>
<protein>
    <submittedName>
        <fullName evidence="1">11123_t:CDS:1</fullName>
    </submittedName>
</protein>